<name>A0ACB9PHJ4_BAUVA</name>
<evidence type="ECO:0000313" key="1">
    <source>
        <dbReference type="EMBL" id="KAI4347464.1"/>
    </source>
</evidence>
<reference evidence="1 2" key="1">
    <citation type="journal article" date="2022" name="DNA Res.">
        <title>Chromosomal-level genome assembly of the orchid tree Bauhinia variegata (Leguminosae; Cercidoideae) supports the allotetraploid origin hypothesis of Bauhinia.</title>
        <authorList>
            <person name="Zhong Y."/>
            <person name="Chen Y."/>
            <person name="Zheng D."/>
            <person name="Pang J."/>
            <person name="Liu Y."/>
            <person name="Luo S."/>
            <person name="Meng S."/>
            <person name="Qian L."/>
            <person name="Wei D."/>
            <person name="Dai S."/>
            <person name="Zhou R."/>
        </authorList>
    </citation>
    <scope>NUCLEOTIDE SEQUENCE [LARGE SCALE GENOMIC DNA]</scope>
    <source>
        <strain evidence="1">BV-YZ2020</strain>
    </source>
</reference>
<sequence length="409" mass="46321">METISKQKRDHLFYAITTNQFTLFSKHFLSNLLEFLWVLALILITSTEACLLRQNCKQTMFHFLLLFLFLLCLIFKQFLTKPKPIYLADFSCLKPQCSLRAPFSRFLENASMIDAFDSESIAFMAKVLTSSGISEETYLPPALHYIPPKTHQRESIKEAEMLLFPIMDDLLAKTQLSPLDIDILVVNCSGFCPSPSLSSIVINKYSMRSDIKSYNISSMGCSASALCIDLAHNLLKVHNNSNAIVLSTEILSNGWYAGNEQSKLLINCLFWMGSAAILLINRTEAKKSSKYKLIGTLRTQRAFDDKAYLSAFREEDCNGKLGVTLQRDLLQVAGETLRTNISILGSKIFPFSEKFWYGVSAMKKRFINKAEEIYVPKFKTAIQHFCLPCSGRPVIRELGKGLKLAERDM</sequence>
<proteinExistence type="predicted"/>
<gene>
    <name evidence="1" type="ORF">L6164_008276</name>
</gene>
<dbReference type="Proteomes" id="UP000828941">
    <property type="component" value="Chromosome 4"/>
</dbReference>
<comment type="caution">
    <text evidence="1">The sequence shown here is derived from an EMBL/GenBank/DDBJ whole genome shotgun (WGS) entry which is preliminary data.</text>
</comment>
<keyword evidence="2" id="KW-1185">Reference proteome</keyword>
<protein>
    <submittedName>
        <fullName evidence="1">Uncharacterized protein</fullName>
    </submittedName>
</protein>
<accession>A0ACB9PHJ4</accession>
<organism evidence="1 2">
    <name type="scientific">Bauhinia variegata</name>
    <name type="common">Purple orchid tree</name>
    <name type="synonym">Phanera variegata</name>
    <dbReference type="NCBI Taxonomy" id="167791"/>
    <lineage>
        <taxon>Eukaryota</taxon>
        <taxon>Viridiplantae</taxon>
        <taxon>Streptophyta</taxon>
        <taxon>Embryophyta</taxon>
        <taxon>Tracheophyta</taxon>
        <taxon>Spermatophyta</taxon>
        <taxon>Magnoliopsida</taxon>
        <taxon>eudicotyledons</taxon>
        <taxon>Gunneridae</taxon>
        <taxon>Pentapetalae</taxon>
        <taxon>rosids</taxon>
        <taxon>fabids</taxon>
        <taxon>Fabales</taxon>
        <taxon>Fabaceae</taxon>
        <taxon>Cercidoideae</taxon>
        <taxon>Cercideae</taxon>
        <taxon>Bauhiniinae</taxon>
        <taxon>Bauhinia</taxon>
    </lineage>
</organism>
<evidence type="ECO:0000313" key="2">
    <source>
        <dbReference type="Proteomes" id="UP000828941"/>
    </source>
</evidence>
<dbReference type="EMBL" id="CM039429">
    <property type="protein sequence ID" value="KAI4347464.1"/>
    <property type="molecule type" value="Genomic_DNA"/>
</dbReference>